<dbReference type="InterPro" id="IPR000719">
    <property type="entry name" value="Prot_kinase_dom"/>
</dbReference>
<dbReference type="InterPro" id="IPR050235">
    <property type="entry name" value="CK1_Ser-Thr_kinase"/>
</dbReference>
<feature type="domain" description="Protein kinase" evidence="3">
    <location>
        <begin position="5"/>
        <end position="315"/>
    </location>
</feature>
<dbReference type="PANTHER" id="PTHR11909">
    <property type="entry name" value="CASEIN KINASE-RELATED"/>
    <property type="match status" value="1"/>
</dbReference>
<comment type="caution">
    <text evidence="4">The sequence shown here is derived from an EMBL/GenBank/DDBJ whole genome shotgun (WGS) entry which is preliminary data.</text>
</comment>
<dbReference type="SUPFAM" id="SSF56112">
    <property type="entry name" value="Protein kinase-like (PK-like)"/>
    <property type="match status" value="1"/>
</dbReference>
<dbReference type="eggNOG" id="KOG1164">
    <property type="taxonomic scope" value="Eukaryota"/>
</dbReference>
<evidence type="ECO:0000256" key="1">
    <source>
        <dbReference type="ARBA" id="ARBA00005926"/>
    </source>
</evidence>
<organism evidence="4 5">
    <name type="scientific">Coccomyxa subellipsoidea (strain C-169)</name>
    <name type="common">Green microalga</name>
    <dbReference type="NCBI Taxonomy" id="574566"/>
    <lineage>
        <taxon>Eukaryota</taxon>
        <taxon>Viridiplantae</taxon>
        <taxon>Chlorophyta</taxon>
        <taxon>core chlorophytes</taxon>
        <taxon>Trebouxiophyceae</taxon>
        <taxon>Trebouxiophyceae incertae sedis</taxon>
        <taxon>Coccomyxaceae</taxon>
        <taxon>Coccomyxa</taxon>
        <taxon>Coccomyxa subellipsoidea</taxon>
    </lineage>
</organism>
<dbReference type="Gene3D" id="1.10.510.10">
    <property type="entry name" value="Transferase(Phosphotransferase) domain 1"/>
    <property type="match status" value="1"/>
</dbReference>
<evidence type="ECO:0000313" key="4">
    <source>
        <dbReference type="EMBL" id="EIE24252.1"/>
    </source>
</evidence>
<dbReference type="EMBL" id="AGSI01000006">
    <property type="protein sequence ID" value="EIE24252.1"/>
    <property type="molecule type" value="Genomic_DNA"/>
</dbReference>
<feature type="compositionally biased region" description="Low complexity" evidence="2">
    <location>
        <begin position="422"/>
        <end position="451"/>
    </location>
</feature>
<name>I0Z0T3_COCSC</name>
<feature type="region of interest" description="Disordered" evidence="2">
    <location>
        <begin position="422"/>
        <end position="506"/>
    </location>
</feature>
<dbReference type="GO" id="GO:0005524">
    <property type="term" value="F:ATP binding"/>
    <property type="evidence" value="ECO:0007669"/>
    <property type="project" value="InterPro"/>
</dbReference>
<dbReference type="GO" id="GO:0004672">
    <property type="term" value="F:protein kinase activity"/>
    <property type="evidence" value="ECO:0007669"/>
    <property type="project" value="InterPro"/>
</dbReference>
<dbReference type="STRING" id="574566.I0Z0T3"/>
<dbReference type="Proteomes" id="UP000007264">
    <property type="component" value="Unassembled WGS sequence"/>
</dbReference>
<dbReference type="InterPro" id="IPR011009">
    <property type="entry name" value="Kinase-like_dom_sf"/>
</dbReference>
<dbReference type="RefSeq" id="XP_005648796.1">
    <property type="nucleotide sequence ID" value="XM_005648739.1"/>
</dbReference>
<dbReference type="PROSITE" id="PS50011">
    <property type="entry name" value="PROTEIN_KINASE_DOM"/>
    <property type="match status" value="1"/>
</dbReference>
<dbReference type="SMART" id="SM00220">
    <property type="entry name" value="S_TKc"/>
    <property type="match status" value="1"/>
</dbReference>
<accession>I0Z0T3</accession>
<gene>
    <name evidence="4" type="ORF">COCSUDRAFT_65815</name>
</gene>
<proteinExistence type="inferred from homology"/>
<reference evidence="4 5" key="1">
    <citation type="journal article" date="2012" name="Genome Biol.">
        <title>The genome of the polar eukaryotic microalga coccomyxa subellipsoidea reveals traits of cold adaptation.</title>
        <authorList>
            <person name="Blanc G."/>
            <person name="Agarkova I."/>
            <person name="Grimwood J."/>
            <person name="Kuo A."/>
            <person name="Brueggeman A."/>
            <person name="Dunigan D."/>
            <person name="Gurnon J."/>
            <person name="Ladunga I."/>
            <person name="Lindquist E."/>
            <person name="Lucas S."/>
            <person name="Pangilinan J."/>
            <person name="Proschold T."/>
            <person name="Salamov A."/>
            <person name="Schmutz J."/>
            <person name="Weeks D."/>
            <person name="Yamada T."/>
            <person name="Claverie J.M."/>
            <person name="Grigoriev I."/>
            <person name="Van Etten J."/>
            <person name="Lomsadze A."/>
            <person name="Borodovsky M."/>
        </authorList>
    </citation>
    <scope>NUCLEOTIDE SEQUENCE [LARGE SCALE GENOMIC DNA]</scope>
    <source>
        <strain evidence="4 5">C-169</strain>
    </source>
</reference>
<feature type="region of interest" description="Disordered" evidence="2">
    <location>
        <begin position="303"/>
        <end position="329"/>
    </location>
</feature>
<dbReference type="Pfam" id="PF00069">
    <property type="entry name" value="Pkinase"/>
    <property type="match status" value="1"/>
</dbReference>
<dbReference type="GeneID" id="17042250"/>
<evidence type="ECO:0000313" key="5">
    <source>
        <dbReference type="Proteomes" id="UP000007264"/>
    </source>
</evidence>
<evidence type="ECO:0000256" key="2">
    <source>
        <dbReference type="SAM" id="MobiDB-lite"/>
    </source>
</evidence>
<comment type="similarity">
    <text evidence="1">Belongs to the protein kinase superfamily. CK1 Ser/Thr protein kinase family. Casein kinase I subfamily.</text>
</comment>
<dbReference type="OrthoDB" id="5979581at2759"/>
<keyword evidence="5" id="KW-1185">Reference proteome</keyword>
<evidence type="ECO:0000259" key="3">
    <source>
        <dbReference type="PROSITE" id="PS50011"/>
    </source>
</evidence>
<dbReference type="AlphaFoldDB" id="I0Z0T3"/>
<sequence length="656" mass="70616">MPPLLKRDLRLGEGVNLLRWAVVKRIGDGGFAEFAVKIDKSDKRKDPRSGTVKAEIKVLRQLQSCPPVCRLASEGEGTHEGRFYMIMELLGANLAQFQHSRPHGRIQPYMVKSIALETLAALEAVHGAGYIHRDVKPANFAQSHKQGAKSAGGEWRIIDFGIARRFVDDAGQPLPKREDFGEFRGSTTYASIHAHLKQDLGRRDDLWSWLYIVVEMHEGNLPWRAASGDASAGSEHSPKETAMRMKQHALDDPHVLSASGKLPDALVAISSYLRSTCFADEPDYELLRECIASLPCTPAPAPRAPAALPNGHATPPPPLPQDTPGHAWPHTAPVSAAPPPMYANGTAHTTAHAMPAGYAQMAYAQMPSQGYYNWPYQPLHSGHGHPMPLSHMQAYAAAAPQQQSHAPPITLAAPQLPRQLAPANGRVSQQQAAPVPASAPAAGGASAASSQTAEFDADGQLGQIGSAFDDDEDFGQAARPHSHSRAAKRPLTADQDPPDDLHASKRVRFSPAVGVRLLGGATPTLVEPSEYRTATKDVHGNGHLDAAQRLAQVVQGKDPLVRRARGASVGAVADMERRAAVVARGALSDKGKEVKEKLRKLEPGEGISILAWLLDSLSRNVDREATPQVVKWLGSLAAFSDECATRCQTTRKIQQA</sequence>
<protein>
    <submittedName>
        <fullName evidence="4">Kinase-like protein</fullName>
    </submittedName>
</protein>
<dbReference type="KEGG" id="csl:COCSUDRAFT_65815"/>